<comment type="caution">
    <text evidence="2">The sequence shown here is derived from an EMBL/GenBank/DDBJ whole genome shotgun (WGS) entry which is preliminary data.</text>
</comment>
<feature type="region of interest" description="Disordered" evidence="1">
    <location>
        <begin position="39"/>
        <end position="70"/>
    </location>
</feature>
<evidence type="ECO:0000313" key="2">
    <source>
        <dbReference type="EMBL" id="MPN28961.1"/>
    </source>
</evidence>
<feature type="compositionally biased region" description="Low complexity" evidence="1">
    <location>
        <begin position="1"/>
        <end position="20"/>
    </location>
</feature>
<gene>
    <name evidence="2" type="ORF">SDC9_176408</name>
</gene>
<name>A0A645GPX1_9ZZZZ</name>
<accession>A0A645GPX1</accession>
<dbReference type="AlphaFoldDB" id="A0A645GPX1"/>
<feature type="region of interest" description="Disordered" evidence="1">
    <location>
        <begin position="1"/>
        <end position="26"/>
    </location>
</feature>
<proteinExistence type="predicted"/>
<evidence type="ECO:0000256" key="1">
    <source>
        <dbReference type="SAM" id="MobiDB-lite"/>
    </source>
</evidence>
<feature type="compositionally biased region" description="Basic and acidic residues" evidence="1">
    <location>
        <begin position="46"/>
        <end position="70"/>
    </location>
</feature>
<reference evidence="2" key="1">
    <citation type="submission" date="2019-08" db="EMBL/GenBank/DDBJ databases">
        <authorList>
            <person name="Kucharzyk K."/>
            <person name="Murdoch R.W."/>
            <person name="Higgins S."/>
            <person name="Loffler F."/>
        </authorList>
    </citation>
    <scope>NUCLEOTIDE SEQUENCE</scope>
</reference>
<sequence>MSFRSSPVRSPPASGAARSSKAIAGNDVVMVEDIDAPLLYQPGEAQQHEEQHRSGHVRPDRDALFGKDAP</sequence>
<organism evidence="2">
    <name type="scientific">bioreactor metagenome</name>
    <dbReference type="NCBI Taxonomy" id="1076179"/>
    <lineage>
        <taxon>unclassified sequences</taxon>
        <taxon>metagenomes</taxon>
        <taxon>ecological metagenomes</taxon>
    </lineage>
</organism>
<protein>
    <submittedName>
        <fullName evidence="2">Uncharacterized protein</fullName>
    </submittedName>
</protein>
<dbReference type="EMBL" id="VSSQ01079431">
    <property type="protein sequence ID" value="MPN28961.1"/>
    <property type="molecule type" value="Genomic_DNA"/>
</dbReference>